<dbReference type="AlphaFoldDB" id="A0AAX6H4C1"/>
<evidence type="ECO:0008006" key="6">
    <source>
        <dbReference type="Google" id="ProtNLM"/>
    </source>
</evidence>
<proteinExistence type="predicted"/>
<keyword evidence="1" id="KW-1133">Transmembrane helix</keyword>
<feature type="transmembrane region" description="Helical" evidence="1">
    <location>
        <begin position="6"/>
        <end position="28"/>
    </location>
</feature>
<evidence type="ECO:0000313" key="3">
    <source>
        <dbReference type="EMBL" id="KAJ6825415.1"/>
    </source>
</evidence>
<sequence>MQWLTVSILPLLISCFFVNVRMIAFKIFKLLSWVFERSSLHYYHLMQQLAKYLSYYLGFSNGSDFFFFLNLNYCSDCVMHSV</sequence>
<dbReference type="EMBL" id="JANAVB010013399">
    <property type="protein sequence ID" value="KAJ6835411.1"/>
    <property type="molecule type" value="Genomic_DNA"/>
</dbReference>
<name>A0AAX6H4C1_IRIPA</name>
<reference evidence="4" key="2">
    <citation type="submission" date="2023-04" db="EMBL/GenBank/DDBJ databases">
        <authorList>
            <person name="Bruccoleri R.E."/>
            <person name="Oakeley E.J."/>
            <person name="Faust A.-M."/>
            <person name="Dessus-Babus S."/>
            <person name="Altorfer M."/>
            <person name="Burckhardt D."/>
            <person name="Oertli M."/>
            <person name="Naumann U."/>
            <person name="Petersen F."/>
            <person name="Wong J."/>
        </authorList>
    </citation>
    <scope>NUCLEOTIDE SEQUENCE</scope>
    <source>
        <strain evidence="4">GSM-AAB239-AS_SAM_17_03QT</strain>
        <tissue evidence="4">Leaf</tissue>
    </source>
</reference>
<evidence type="ECO:0000313" key="4">
    <source>
        <dbReference type="EMBL" id="KAJ6835411.1"/>
    </source>
</evidence>
<evidence type="ECO:0000313" key="5">
    <source>
        <dbReference type="Proteomes" id="UP001140949"/>
    </source>
</evidence>
<comment type="caution">
    <text evidence="4">The sequence shown here is derived from an EMBL/GenBank/DDBJ whole genome shotgun (WGS) entry which is preliminary data.</text>
</comment>
<feature type="transmembrane region" description="Helical" evidence="1">
    <location>
        <begin position="49"/>
        <end position="69"/>
    </location>
</feature>
<accession>A0AAX6H4C1</accession>
<protein>
    <recommendedName>
        <fullName evidence="6">Secreted protein</fullName>
    </recommendedName>
</protein>
<organism evidence="4 5">
    <name type="scientific">Iris pallida</name>
    <name type="common">Sweet iris</name>
    <dbReference type="NCBI Taxonomy" id="29817"/>
    <lineage>
        <taxon>Eukaryota</taxon>
        <taxon>Viridiplantae</taxon>
        <taxon>Streptophyta</taxon>
        <taxon>Embryophyta</taxon>
        <taxon>Tracheophyta</taxon>
        <taxon>Spermatophyta</taxon>
        <taxon>Magnoliopsida</taxon>
        <taxon>Liliopsida</taxon>
        <taxon>Asparagales</taxon>
        <taxon>Iridaceae</taxon>
        <taxon>Iridoideae</taxon>
        <taxon>Irideae</taxon>
        <taxon>Iris</taxon>
    </lineage>
</organism>
<gene>
    <name evidence="2" type="ORF">M6B38_243195</name>
    <name evidence="4" type="ORF">M6B38_332190</name>
    <name evidence="3" type="ORF">M6B38_376030</name>
</gene>
<dbReference type="Proteomes" id="UP001140949">
    <property type="component" value="Unassembled WGS sequence"/>
</dbReference>
<keyword evidence="5" id="KW-1185">Reference proteome</keyword>
<evidence type="ECO:0000256" key="1">
    <source>
        <dbReference type="SAM" id="Phobius"/>
    </source>
</evidence>
<evidence type="ECO:0000313" key="2">
    <source>
        <dbReference type="EMBL" id="KAJ6791605.1"/>
    </source>
</evidence>
<keyword evidence="1" id="KW-0812">Transmembrane</keyword>
<reference evidence="4" key="1">
    <citation type="journal article" date="2023" name="GigaByte">
        <title>Genome assembly of the bearded iris, Iris pallida Lam.</title>
        <authorList>
            <person name="Bruccoleri R.E."/>
            <person name="Oakeley E.J."/>
            <person name="Faust A.M.E."/>
            <person name="Altorfer M."/>
            <person name="Dessus-Babus S."/>
            <person name="Burckhardt D."/>
            <person name="Oertli M."/>
            <person name="Naumann U."/>
            <person name="Petersen F."/>
            <person name="Wong J."/>
        </authorList>
    </citation>
    <scope>NUCLEOTIDE SEQUENCE</scope>
    <source>
        <strain evidence="4">GSM-AAB239-AS_SAM_17_03QT</strain>
    </source>
</reference>
<keyword evidence="1" id="KW-0472">Membrane</keyword>
<dbReference type="EMBL" id="JANAVB010044219">
    <property type="protein sequence ID" value="KAJ6791605.1"/>
    <property type="molecule type" value="Genomic_DNA"/>
</dbReference>
<dbReference type="EMBL" id="JANAVB010021600">
    <property type="protein sequence ID" value="KAJ6825415.1"/>
    <property type="molecule type" value="Genomic_DNA"/>
</dbReference>